<sequence length="126" mass="14418">LRHTEAMRQRMQEYFEERNRSLHTTLINIDEALNKASEVHASMCDLRSQVVEAFNQKMKPEVTIEEGSVLLNGTGVNDLQNTSSQTEQCVLQINMLQERYSSLMDDIECNITQKVTPHATLCCNTQ</sequence>
<proteinExistence type="predicted"/>
<feature type="non-terminal residue" evidence="1">
    <location>
        <position position="1"/>
    </location>
</feature>
<feature type="non-terminal residue" evidence="1">
    <location>
        <position position="126"/>
    </location>
</feature>
<comment type="caution">
    <text evidence="1">The sequence shown here is derived from an EMBL/GenBank/DDBJ whole genome shotgun (WGS) entry which is preliminary data.</text>
</comment>
<reference evidence="1 2" key="1">
    <citation type="journal article" date="2024" name="BMC Genomics">
        <title>Genome assembly of redclaw crayfish (Cherax quadricarinatus) provides insights into its immune adaptation and hypoxia tolerance.</title>
        <authorList>
            <person name="Liu Z."/>
            <person name="Zheng J."/>
            <person name="Li H."/>
            <person name="Fang K."/>
            <person name="Wang S."/>
            <person name="He J."/>
            <person name="Zhou D."/>
            <person name="Weng S."/>
            <person name="Chi M."/>
            <person name="Gu Z."/>
            <person name="He J."/>
            <person name="Li F."/>
            <person name="Wang M."/>
        </authorList>
    </citation>
    <scope>NUCLEOTIDE SEQUENCE [LARGE SCALE GENOMIC DNA]</scope>
    <source>
        <strain evidence="1">ZL_2023a</strain>
    </source>
</reference>
<dbReference type="AlphaFoldDB" id="A0AAW0YKY9"/>
<accession>A0AAW0YKY9</accession>
<evidence type="ECO:0000313" key="1">
    <source>
        <dbReference type="EMBL" id="KAK8753429.1"/>
    </source>
</evidence>
<gene>
    <name evidence="1" type="ORF">OTU49_004462</name>
</gene>
<dbReference type="Proteomes" id="UP001445076">
    <property type="component" value="Unassembled WGS sequence"/>
</dbReference>
<organism evidence="1 2">
    <name type="scientific">Cherax quadricarinatus</name>
    <name type="common">Australian red claw crayfish</name>
    <dbReference type="NCBI Taxonomy" id="27406"/>
    <lineage>
        <taxon>Eukaryota</taxon>
        <taxon>Metazoa</taxon>
        <taxon>Ecdysozoa</taxon>
        <taxon>Arthropoda</taxon>
        <taxon>Crustacea</taxon>
        <taxon>Multicrustacea</taxon>
        <taxon>Malacostraca</taxon>
        <taxon>Eumalacostraca</taxon>
        <taxon>Eucarida</taxon>
        <taxon>Decapoda</taxon>
        <taxon>Pleocyemata</taxon>
        <taxon>Astacidea</taxon>
        <taxon>Parastacoidea</taxon>
        <taxon>Parastacidae</taxon>
        <taxon>Cherax</taxon>
    </lineage>
</organism>
<keyword evidence="2" id="KW-1185">Reference proteome</keyword>
<dbReference type="EMBL" id="JARKIK010000003">
    <property type="protein sequence ID" value="KAK8753429.1"/>
    <property type="molecule type" value="Genomic_DNA"/>
</dbReference>
<evidence type="ECO:0000313" key="2">
    <source>
        <dbReference type="Proteomes" id="UP001445076"/>
    </source>
</evidence>
<name>A0AAW0YKY9_CHEQU</name>
<protein>
    <submittedName>
        <fullName evidence="1">Uncharacterized protein</fullName>
    </submittedName>
</protein>